<evidence type="ECO:0000256" key="1">
    <source>
        <dbReference type="ARBA" id="ARBA00000815"/>
    </source>
</evidence>
<dbReference type="PANTHER" id="PTHR30457">
    <property type="entry name" value="5'-NUCLEOTIDASE SURE"/>
    <property type="match status" value="1"/>
</dbReference>
<dbReference type="EMBL" id="SJPT01000004">
    <property type="protein sequence ID" value="TWU23079.1"/>
    <property type="molecule type" value="Genomic_DNA"/>
</dbReference>
<dbReference type="Proteomes" id="UP000316304">
    <property type="component" value="Unassembled WGS sequence"/>
</dbReference>
<feature type="domain" description="Survival protein SurE-like phosphatase/nucleotidase" evidence="6">
    <location>
        <begin position="3"/>
        <end position="175"/>
    </location>
</feature>
<dbReference type="SUPFAM" id="SSF64167">
    <property type="entry name" value="SurE-like"/>
    <property type="match status" value="1"/>
</dbReference>
<evidence type="ECO:0000259" key="6">
    <source>
        <dbReference type="Pfam" id="PF01975"/>
    </source>
</evidence>
<dbReference type="Pfam" id="PF01975">
    <property type="entry name" value="SurE"/>
    <property type="match status" value="1"/>
</dbReference>
<proteinExistence type="inferred from homology"/>
<dbReference type="InterPro" id="IPR002828">
    <property type="entry name" value="SurE-like_Pase/nucleotidase"/>
</dbReference>
<name>A0A5C6CJT8_9BACT</name>
<dbReference type="GO" id="GO:0046872">
    <property type="term" value="F:metal ion binding"/>
    <property type="evidence" value="ECO:0007669"/>
    <property type="project" value="UniProtKB-KW"/>
</dbReference>
<dbReference type="EC" id="3.1.3.5" evidence="3"/>
<comment type="similarity">
    <text evidence="2">Belongs to the SurE nucleotidase family.</text>
</comment>
<dbReference type="InterPro" id="IPR036523">
    <property type="entry name" value="SurE-like_sf"/>
</dbReference>
<accession>A0A5C6CJT8</accession>
<dbReference type="AlphaFoldDB" id="A0A5C6CJT8"/>
<keyword evidence="8" id="KW-1185">Reference proteome</keyword>
<keyword evidence="5 7" id="KW-0378">Hydrolase</keyword>
<dbReference type="RefSeq" id="WP_146594865.1">
    <property type="nucleotide sequence ID" value="NZ_SJPT01000004.1"/>
</dbReference>
<evidence type="ECO:0000256" key="5">
    <source>
        <dbReference type="ARBA" id="ARBA00022801"/>
    </source>
</evidence>
<dbReference type="InterPro" id="IPR030048">
    <property type="entry name" value="SurE"/>
</dbReference>
<dbReference type="Gene3D" id="3.40.1210.10">
    <property type="entry name" value="Survival protein SurE-like phosphatase/nucleotidase"/>
    <property type="match status" value="1"/>
</dbReference>
<gene>
    <name evidence="7" type="primary">surE_2</name>
    <name evidence="7" type="ORF">Pla52o_26130</name>
</gene>
<comment type="caution">
    <text evidence="7">The sequence shown here is derived from an EMBL/GenBank/DDBJ whole genome shotgun (WGS) entry which is preliminary data.</text>
</comment>
<sequence length="235" mass="25324">MKILITNDDGIDAPGLAALVKSVQHAMGDGIELIVVAPDRGRSECGHSVTTGRPLAVKAVRPQWFQTDGTPVDCVRAGLGVLAQGVDAVISGVNAGANLGVDLHVSGTYAAAREAAISGVPALALSHYRRPDVPATWDHVPRWTHSTICEFVQRIGRSNAAPLLWNVNLPAIDPATDQPARVWCDVDWEPMVRKAFHRESEIHFESDFHARPRKPGLDIEQCFAGAITISEITPH</sequence>
<evidence type="ECO:0000256" key="3">
    <source>
        <dbReference type="ARBA" id="ARBA00012643"/>
    </source>
</evidence>
<evidence type="ECO:0000256" key="4">
    <source>
        <dbReference type="ARBA" id="ARBA00022723"/>
    </source>
</evidence>
<evidence type="ECO:0000256" key="2">
    <source>
        <dbReference type="ARBA" id="ARBA00011062"/>
    </source>
</evidence>
<keyword evidence="4" id="KW-0479">Metal-binding</keyword>
<dbReference type="OrthoDB" id="9780815at2"/>
<dbReference type="NCBIfam" id="NF001493">
    <property type="entry name" value="PRK00346.2-3"/>
    <property type="match status" value="1"/>
</dbReference>
<reference evidence="7 8" key="1">
    <citation type="submission" date="2019-02" db="EMBL/GenBank/DDBJ databases">
        <title>Deep-cultivation of Planctomycetes and their phenomic and genomic characterization uncovers novel biology.</title>
        <authorList>
            <person name="Wiegand S."/>
            <person name="Jogler M."/>
            <person name="Boedeker C."/>
            <person name="Pinto D."/>
            <person name="Vollmers J."/>
            <person name="Rivas-Marin E."/>
            <person name="Kohn T."/>
            <person name="Peeters S.H."/>
            <person name="Heuer A."/>
            <person name="Rast P."/>
            <person name="Oberbeckmann S."/>
            <person name="Bunk B."/>
            <person name="Jeske O."/>
            <person name="Meyerdierks A."/>
            <person name="Storesund J.E."/>
            <person name="Kallscheuer N."/>
            <person name="Luecker S."/>
            <person name="Lage O.M."/>
            <person name="Pohl T."/>
            <person name="Merkel B.J."/>
            <person name="Hornburger P."/>
            <person name="Mueller R.-W."/>
            <person name="Bruemmer F."/>
            <person name="Labrenz M."/>
            <person name="Spormann A.M."/>
            <person name="Op Den Camp H."/>
            <person name="Overmann J."/>
            <person name="Amann R."/>
            <person name="Jetten M.S.M."/>
            <person name="Mascher T."/>
            <person name="Medema M.H."/>
            <person name="Devos D.P."/>
            <person name="Kaster A.-K."/>
            <person name="Ovreas L."/>
            <person name="Rohde M."/>
            <person name="Galperin M.Y."/>
            <person name="Jogler C."/>
        </authorList>
    </citation>
    <scope>NUCLEOTIDE SEQUENCE [LARGE SCALE GENOMIC DNA]</scope>
    <source>
        <strain evidence="7 8">Pla52o</strain>
    </source>
</reference>
<dbReference type="GO" id="GO:0008253">
    <property type="term" value="F:5'-nucleotidase activity"/>
    <property type="evidence" value="ECO:0007669"/>
    <property type="project" value="UniProtKB-EC"/>
</dbReference>
<organism evidence="7 8">
    <name type="scientific">Novipirellula galeiformis</name>
    <dbReference type="NCBI Taxonomy" id="2528004"/>
    <lineage>
        <taxon>Bacteria</taxon>
        <taxon>Pseudomonadati</taxon>
        <taxon>Planctomycetota</taxon>
        <taxon>Planctomycetia</taxon>
        <taxon>Pirellulales</taxon>
        <taxon>Pirellulaceae</taxon>
        <taxon>Novipirellula</taxon>
    </lineage>
</organism>
<dbReference type="NCBIfam" id="TIGR00087">
    <property type="entry name" value="surE"/>
    <property type="match status" value="1"/>
</dbReference>
<evidence type="ECO:0000313" key="7">
    <source>
        <dbReference type="EMBL" id="TWU23079.1"/>
    </source>
</evidence>
<comment type="catalytic activity">
    <reaction evidence="1">
        <text>a ribonucleoside 5'-phosphate + H2O = a ribonucleoside + phosphate</text>
        <dbReference type="Rhea" id="RHEA:12484"/>
        <dbReference type="ChEBI" id="CHEBI:15377"/>
        <dbReference type="ChEBI" id="CHEBI:18254"/>
        <dbReference type="ChEBI" id="CHEBI:43474"/>
        <dbReference type="ChEBI" id="CHEBI:58043"/>
        <dbReference type="EC" id="3.1.3.5"/>
    </reaction>
</comment>
<dbReference type="PANTHER" id="PTHR30457:SF0">
    <property type="entry name" value="PHOSPHATASE, PUTATIVE (AFU_ORTHOLOGUE AFUA_4G01070)-RELATED"/>
    <property type="match status" value="1"/>
</dbReference>
<evidence type="ECO:0000313" key="8">
    <source>
        <dbReference type="Proteomes" id="UP000316304"/>
    </source>
</evidence>
<protein>
    <recommendedName>
        <fullName evidence="3">5'-nucleotidase</fullName>
        <ecNumber evidence="3">3.1.3.5</ecNumber>
    </recommendedName>
</protein>